<dbReference type="InterPro" id="IPR052895">
    <property type="entry name" value="HetReg/Transcr_Mod"/>
</dbReference>
<evidence type="ECO:0000313" key="3">
    <source>
        <dbReference type="Proteomes" id="UP000243308"/>
    </source>
</evidence>
<dbReference type="PANTHER" id="PTHR24148:SF64">
    <property type="entry name" value="HETEROKARYON INCOMPATIBILITY DOMAIN-CONTAINING PROTEIN"/>
    <property type="match status" value="1"/>
</dbReference>
<gene>
    <name evidence="2" type="ORF">MVEG_12374</name>
</gene>
<dbReference type="OrthoDB" id="5071163at2759"/>
<protein>
    <recommendedName>
        <fullName evidence="1">Heterokaryon incompatibility domain-containing protein</fullName>
    </recommendedName>
</protein>
<dbReference type="PANTHER" id="PTHR24148">
    <property type="entry name" value="ANKYRIN REPEAT DOMAIN-CONTAINING PROTEIN 39 HOMOLOG-RELATED"/>
    <property type="match status" value="1"/>
</dbReference>
<proteinExistence type="predicted"/>
<dbReference type="Pfam" id="PF06985">
    <property type="entry name" value="HET"/>
    <property type="match status" value="1"/>
</dbReference>
<name>A0A086TIL4_9FUNG</name>
<dbReference type="EMBL" id="KN042439">
    <property type="protein sequence ID" value="KFH61791.1"/>
    <property type="molecule type" value="Genomic_DNA"/>
</dbReference>
<organism evidence="2 3">
    <name type="scientific">Podila verticillata NRRL 6337</name>
    <dbReference type="NCBI Taxonomy" id="1069443"/>
    <lineage>
        <taxon>Eukaryota</taxon>
        <taxon>Fungi</taxon>
        <taxon>Fungi incertae sedis</taxon>
        <taxon>Mucoromycota</taxon>
        <taxon>Mortierellomycotina</taxon>
        <taxon>Mortierellomycetes</taxon>
        <taxon>Mortierellales</taxon>
        <taxon>Mortierellaceae</taxon>
        <taxon>Podila</taxon>
    </lineage>
</organism>
<evidence type="ECO:0000259" key="1">
    <source>
        <dbReference type="Pfam" id="PF06985"/>
    </source>
</evidence>
<reference evidence="2 3" key="1">
    <citation type="submission" date="2011-02" db="EMBL/GenBank/DDBJ databases">
        <title>The Genome Sequence of Mortierella verticillata NRRL 6337.</title>
        <authorList>
            <consortium name="The Broad Institute Genome Sequencing Platform"/>
            <person name="Russ C."/>
            <person name="Cuomo C."/>
            <person name="Burger G."/>
            <person name="Gray M.W."/>
            <person name="Holland P.W.H."/>
            <person name="King N."/>
            <person name="Lang F.B.F."/>
            <person name="Roger A.J."/>
            <person name="Ruiz-Trillo I."/>
            <person name="Young S.K."/>
            <person name="Zeng Q."/>
            <person name="Gargeya S."/>
            <person name="Alvarado L."/>
            <person name="Berlin A."/>
            <person name="Chapman S.B."/>
            <person name="Chen Z."/>
            <person name="Freedman E."/>
            <person name="Gellesch M."/>
            <person name="Goldberg J."/>
            <person name="Griggs A."/>
            <person name="Gujja S."/>
            <person name="Heilman E."/>
            <person name="Heiman D."/>
            <person name="Howarth C."/>
            <person name="Mehta T."/>
            <person name="Neiman D."/>
            <person name="Pearson M."/>
            <person name="Roberts A."/>
            <person name="Saif S."/>
            <person name="Shea T."/>
            <person name="Shenoy N."/>
            <person name="Sisk P."/>
            <person name="Stolte C."/>
            <person name="Sykes S."/>
            <person name="White J."/>
            <person name="Yandava C."/>
            <person name="Haas B."/>
            <person name="Nusbaum C."/>
            <person name="Birren B."/>
        </authorList>
    </citation>
    <scope>NUCLEOTIDE SEQUENCE [LARGE SCALE GENOMIC DNA]</scope>
    <source>
        <strain evidence="2 3">NRRL 6337</strain>
    </source>
</reference>
<accession>A0A086TIL4</accession>
<dbReference type="AlphaFoldDB" id="A0A086TIL4"/>
<sequence>MMDDLVHLLDIASIHNCCNCSMSCKSMKDVRHIYWGLHRNFFRNISEAFYETTGLEWCGDDSSHECNKHHTDRYIPGSCNNTLCDIMSPTPTQWFEISSTWRMTDFSCSIHKYLNFNPFMSVAETNTYKPTRLLCVDTCKIVDGTEANAYFTVSHVWSSWNFVVTNRELSRSSKGYPWLERTSKLLGIGYAWIDTCCIIQDDGADKKRELGKMGDYYRNAQACAVLHSVDVADVDDFVNSIRILSTNATSFVRPAHTWALACIRYSKLLTESWFTRVWTVQEAVLSKRLVIDSSCGLVDLKELLRCYNVIVTRIGGIPMCDDKGTVWKLSEFIDVGFMDMTTILKLCANRQATVKHDYVYGIIGMLPRIEIPISYEIHPQQLVISLFKLLIQHGDILWLSWIGQSCIGRGRDSWIPTIGSYLMFAEWNNGIALRYGRRIGLHGYNSGIYHDFMDTYSRNLMDIFCLDIRVEILGGSMSDEMYTTNFQPIVTLCDLSHNCNKCIGCIVEMFCKLGCCRSWTIVEMARKIGQTHFVVCDDCLSQQPNSISHIFCQQHISRTFDRKLGSYLWLAKSKADDMHVLVLAVKPHELLCGNILDEQHLLYGKRVERIIANMQGIGVVVSGNFGWLVSNAMERIGVVVACSKAFAVSDEYISV</sequence>
<dbReference type="Proteomes" id="UP000243308">
    <property type="component" value="Unassembled WGS sequence"/>
</dbReference>
<keyword evidence="3" id="KW-1185">Reference proteome</keyword>
<feature type="domain" description="Heterokaryon incompatibility" evidence="1">
    <location>
        <begin position="150"/>
        <end position="282"/>
    </location>
</feature>
<evidence type="ECO:0000313" key="2">
    <source>
        <dbReference type="EMBL" id="KFH61791.1"/>
    </source>
</evidence>
<dbReference type="InterPro" id="IPR010730">
    <property type="entry name" value="HET"/>
</dbReference>